<evidence type="ECO:0000256" key="3">
    <source>
        <dbReference type="ARBA" id="ARBA00022729"/>
    </source>
</evidence>
<protein>
    <recommendedName>
        <fullName evidence="4">Carbohydrate-binding module family 96 domain-containing protein</fullName>
    </recommendedName>
</protein>
<evidence type="ECO:0000313" key="5">
    <source>
        <dbReference type="EMBL" id="KAJ1642646.1"/>
    </source>
</evidence>
<dbReference type="Proteomes" id="UP001145021">
    <property type="component" value="Unassembled WGS sequence"/>
</dbReference>
<evidence type="ECO:0000256" key="1">
    <source>
        <dbReference type="ARBA" id="ARBA00004613"/>
    </source>
</evidence>
<dbReference type="EMBL" id="JANBOH010000362">
    <property type="protein sequence ID" value="KAJ1642646.1"/>
    <property type="molecule type" value="Genomic_DNA"/>
</dbReference>
<dbReference type="InterPro" id="IPR055372">
    <property type="entry name" value="CBM96"/>
</dbReference>
<sequence length="175" mass="18499">MNLETAQQIKNISASKDSSVTYNTDMCGDTACALISHGMEPTLVASSASDQASRILLGFQMPSGIKKANQIVKCELQMQRPVKDVDGKYTLFVLEASGSWSEDSVNGRTDVRPGNVIGSVDAEAGERPGPIDVTQACQDAAGQKELDLLVDSSGPEVVFPSMNTGAASMLRITTN</sequence>
<reference evidence="5" key="1">
    <citation type="submission" date="2022-07" db="EMBL/GenBank/DDBJ databases">
        <title>Phylogenomic reconstructions and comparative analyses of Kickxellomycotina fungi.</title>
        <authorList>
            <person name="Reynolds N.K."/>
            <person name="Stajich J.E."/>
            <person name="Barry K."/>
            <person name="Grigoriev I.V."/>
            <person name="Crous P."/>
            <person name="Smith M.E."/>
        </authorList>
    </citation>
    <scope>NUCLEOTIDE SEQUENCE</scope>
    <source>
        <strain evidence="5">NBRC 105413</strain>
    </source>
</reference>
<evidence type="ECO:0000256" key="2">
    <source>
        <dbReference type="ARBA" id="ARBA00022525"/>
    </source>
</evidence>
<keyword evidence="6" id="KW-1185">Reference proteome</keyword>
<keyword evidence="2" id="KW-0964">Secreted</keyword>
<evidence type="ECO:0000259" key="4">
    <source>
        <dbReference type="Pfam" id="PF24517"/>
    </source>
</evidence>
<dbReference type="Pfam" id="PF24517">
    <property type="entry name" value="CBM96"/>
    <property type="match status" value="1"/>
</dbReference>
<evidence type="ECO:0000313" key="6">
    <source>
        <dbReference type="Proteomes" id="UP001145021"/>
    </source>
</evidence>
<proteinExistence type="predicted"/>
<comment type="subcellular location">
    <subcellularLocation>
        <location evidence="1">Secreted</location>
    </subcellularLocation>
</comment>
<name>A0A9W7XH03_9FUNG</name>
<organism evidence="5 6">
    <name type="scientific">Coemansia asiatica</name>
    <dbReference type="NCBI Taxonomy" id="1052880"/>
    <lineage>
        <taxon>Eukaryota</taxon>
        <taxon>Fungi</taxon>
        <taxon>Fungi incertae sedis</taxon>
        <taxon>Zoopagomycota</taxon>
        <taxon>Kickxellomycotina</taxon>
        <taxon>Kickxellomycetes</taxon>
        <taxon>Kickxellales</taxon>
        <taxon>Kickxellaceae</taxon>
        <taxon>Coemansia</taxon>
    </lineage>
</organism>
<gene>
    <name evidence="5" type="ORF">LPJ64_005525</name>
</gene>
<dbReference type="GO" id="GO:0005576">
    <property type="term" value="C:extracellular region"/>
    <property type="evidence" value="ECO:0007669"/>
    <property type="project" value="UniProtKB-SubCell"/>
</dbReference>
<dbReference type="AlphaFoldDB" id="A0A9W7XH03"/>
<keyword evidence="3" id="KW-0732">Signal</keyword>
<accession>A0A9W7XH03</accession>
<comment type="caution">
    <text evidence="5">The sequence shown here is derived from an EMBL/GenBank/DDBJ whole genome shotgun (WGS) entry which is preliminary data.</text>
</comment>
<feature type="domain" description="Carbohydrate-binding module family 96" evidence="4">
    <location>
        <begin position="36"/>
        <end position="173"/>
    </location>
</feature>